<dbReference type="GeneID" id="10462674"/>
<dbReference type="GO" id="GO:0006313">
    <property type="term" value="P:DNA transposition"/>
    <property type="evidence" value="ECO:0007669"/>
    <property type="project" value="InterPro"/>
</dbReference>
<dbReference type="GO" id="GO:0004803">
    <property type="term" value="F:transposase activity"/>
    <property type="evidence" value="ECO:0007669"/>
    <property type="project" value="InterPro"/>
</dbReference>
<evidence type="ECO:0000313" key="5">
    <source>
        <dbReference type="Proteomes" id="UP000007807"/>
    </source>
</evidence>
<dbReference type="EMBL" id="CP002565">
    <property type="protein sequence ID" value="AEB69708.1"/>
    <property type="molecule type" value="Genomic_DNA"/>
</dbReference>
<accession>F4BV83</accession>
<dbReference type="InterPro" id="IPR002559">
    <property type="entry name" value="Transposase_11"/>
</dbReference>
<dbReference type="InParanoid" id="F4BV83"/>
<dbReference type="EMBL" id="CP002565">
    <property type="protein sequence ID" value="AEB67541.1"/>
    <property type="molecule type" value="Genomic_DNA"/>
</dbReference>
<proteinExistence type="predicted"/>
<dbReference type="SUPFAM" id="SSF53098">
    <property type="entry name" value="Ribonuclease H-like"/>
    <property type="match status" value="1"/>
</dbReference>
<dbReference type="KEGG" id="mcj:MCON_3485"/>
<evidence type="ECO:0000259" key="1">
    <source>
        <dbReference type="Pfam" id="PF01609"/>
    </source>
</evidence>
<dbReference type="PANTHER" id="PTHR34614">
    <property type="match status" value="1"/>
</dbReference>
<name>F4BV83_METSG</name>
<dbReference type="GO" id="GO:0003677">
    <property type="term" value="F:DNA binding"/>
    <property type="evidence" value="ECO:0007669"/>
    <property type="project" value="InterPro"/>
</dbReference>
<sequence length="563" mass="64466">MAIKRRKRGGHVYLEEYKTTREEGKVVSKFVRYIGREDAKSDTYKPRKKVIDRLDLSRSYRAGDVQLLWSIAEDLGFIQIIDGICCSDSGLNGVSPGKLLTVWAINRAIDPDSATMLERWVQTTDLPHLAGLPADVFTKDAFLFALDFVCKEDKTAASITDLSSRIDDALYHRWRKSHPLPADEKETLAYDLTTLLFFGVSCPLAELGYNPDRIRRRQANLAILVSKRDRYPLSHFVYNGSRHSISTVKNLLNRLSKMAIEPGTLIWDRGNVSKKHVQMVDESGWKLICGVPKTSKEAKEIIGKTKIPISPDSLVRSSHAGHIYAIKTENELFGKERSTIVYANRERSVKDADARNEALSVIGESLNELSQTGKDWSEKRLHDRIKNIVGQWSGFIDASVRRKKDGPRIEWSYDRQRLRSAEKYDGKWLILSTDYSLNANNAVNMYLEKDFIEKVFRVLKTHEEVEPVRHRLEHRVKAYLFVCMLAYRLLAVLQWKLKEASGKEGSWESADMFLRDLAVVQRVEVRFGNEVKTWYLNMTDSVSARLKEIGMSALFKEETRLVG</sequence>
<protein>
    <recommendedName>
        <fullName evidence="1">Transposase IS4-like domain-containing protein</fullName>
    </recommendedName>
</protein>
<organism evidence="2 5">
    <name type="scientific">Methanothrix soehngenii (strain ATCC 5969 / DSM 3671 / JCM 10134 / NBRC 103675 / OCM 69 / GP-6)</name>
    <name type="common">Methanosaeta concilii</name>
    <dbReference type="NCBI Taxonomy" id="990316"/>
    <lineage>
        <taxon>Archaea</taxon>
        <taxon>Methanobacteriati</taxon>
        <taxon>Methanobacteriota</taxon>
        <taxon>Stenosarchaea group</taxon>
        <taxon>Methanomicrobia</taxon>
        <taxon>Methanotrichales</taxon>
        <taxon>Methanotrichaceae</taxon>
        <taxon>Methanothrix</taxon>
    </lineage>
</organism>
<keyword evidence="5" id="KW-1185">Reference proteome</keyword>
<dbReference type="KEGG" id="mcj:MCON_0731"/>
<feature type="domain" description="Transposase IS4-like" evidence="1">
    <location>
        <begin position="208"/>
        <end position="487"/>
    </location>
</feature>
<dbReference type="Proteomes" id="UP000007807">
    <property type="component" value="Chromosome"/>
</dbReference>
<dbReference type="OrthoDB" id="134456at2157"/>
<dbReference type="KEGG" id="mcj:MCON_0260"/>
<dbReference type="STRING" id="990316.MCON_0260"/>
<dbReference type="NCBIfam" id="NF033559">
    <property type="entry name" value="transpos_IS1634"/>
    <property type="match status" value="1"/>
</dbReference>
<gene>
    <name evidence="2" type="ordered locus">MCON_0260</name>
    <name evidence="3" type="ordered locus">MCON_0731</name>
    <name evidence="4" type="ordered locus">MCON_3485</name>
</gene>
<evidence type="ECO:0000313" key="4">
    <source>
        <dbReference type="EMBL" id="AEB69708.1"/>
    </source>
</evidence>
<evidence type="ECO:0000313" key="2">
    <source>
        <dbReference type="EMBL" id="AEB67151.1"/>
    </source>
</evidence>
<dbReference type="RefSeq" id="WP_013718213.1">
    <property type="nucleotide sequence ID" value="NC_015416.1"/>
</dbReference>
<dbReference type="InterPro" id="IPR047654">
    <property type="entry name" value="IS1634_transpos"/>
</dbReference>
<dbReference type="EMBL" id="CP002565">
    <property type="protein sequence ID" value="AEB67151.1"/>
    <property type="molecule type" value="Genomic_DNA"/>
</dbReference>
<dbReference type="HOGENOM" id="CLU_483686_0_0_2"/>
<dbReference type="AlphaFoldDB" id="F4BV83"/>
<dbReference type="PANTHER" id="PTHR34614:SF2">
    <property type="entry name" value="TRANSPOSASE IS4-LIKE DOMAIN-CONTAINING PROTEIN"/>
    <property type="match status" value="1"/>
</dbReference>
<dbReference type="InterPro" id="IPR012337">
    <property type="entry name" value="RNaseH-like_sf"/>
</dbReference>
<dbReference type="Pfam" id="PF01609">
    <property type="entry name" value="DDE_Tnp_1"/>
    <property type="match status" value="1"/>
</dbReference>
<reference evidence="2 5" key="1">
    <citation type="journal article" date="2011" name="J. Bacteriol.">
        <title>Complete genome sequence of Methanosaeta concilii, a specialist in aceticlastic methanogenesis.</title>
        <authorList>
            <person name="Barber R.D."/>
            <person name="Zhang L."/>
            <person name="Harnack M."/>
            <person name="Olson M.V."/>
            <person name="Kaul R."/>
            <person name="Ingram-Smith C."/>
            <person name="Smith K.S."/>
        </authorList>
    </citation>
    <scope>NUCLEOTIDE SEQUENCE [LARGE SCALE GENOMIC DNA]</scope>
    <source>
        <strain evidence="5">ATCC 5969 / DSM 3671 / JCM 10134 / NBRC 103675 / OCM 69 / GP-6</strain>
        <strain evidence="2">GP6</strain>
    </source>
</reference>
<evidence type="ECO:0000313" key="3">
    <source>
        <dbReference type="EMBL" id="AEB67541.1"/>
    </source>
</evidence>